<dbReference type="EMBL" id="JAQIFT010000040">
    <property type="protein sequence ID" value="MDA3731786.1"/>
    <property type="molecule type" value="Genomic_DNA"/>
</dbReference>
<keyword evidence="2 4" id="KW-0560">Oxidoreductase</keyword>
<name>A0AA42DN54_9FIRM</name>
<dbReference type="Proteomes" id="UP001169242">
    <property type="component" value="Unassembled WGS sequence"/>
</dbReference>
<accession>A0AA42DN54</accession>
<dbReference type="GO" id="GO:0051287">
    <property type="term" value="F:NAD binding"/>
    <property type="evidence" value="ECO:0007669"/>
    <property type="project" value="InterPro"/>
</dbReference>
<evidence type="ECO:0000313" key="4">
    <source>
        <dbReference type="EMBL" id="MDA3731786.1"/>
    </source>
</evidence>
<sequence>METLKKDKPRLGILLGDACGIGPELIAGLCEKNKVKCYCDPIIIGDRRIFERAREVIKGQFQIETIKSVSELDTVQKAENTYYILDQYNVDPEQVPLGEVSAIAGKASGDMLMLALELCKRKEIDGFAFAPLNKAALKAGGYTLESENKLFGRYFDREELTCEVNVLDKLWTSRVTSHIPIKDVASHLNIDTIFNAIKLAHDTLVFSGNVSPRIGVAALNPHGGENGTCGREEIDVILPAIAKAKKEGIEAMGPYPADILFIKAFNDEFDAAVTMYHDQGQIALKLKGFQYGVTVHANLPVAIATAAHGSAFDIAGKGIATTDAMENAIKMTASLALGLKAK</sequence>
<dbReference type="RefSeq" id="WP_271012116.1">
    <property type="nucleotide sequence ID" value="NZ_JAQIFT010000040.1"/>
</dbReference>
<dbReference type="Gene3D" id="3.40.718.10">
    <property type="entry name" value="Isopropylmalate Dehydrogenase"/>
    <property type="match status" value="1"/>
</dbReference>
<dbReference type="AlphaFoldDB" id="A0AA42DN54"/>
<dbReference type="GO" id="GO:0050570">
    <property type="term" value="F:4-hydroxythreonine-4-phosphate dehydrogenase activity"/>
    <property type="evidence" value="ECO:0007669"/>
    <property type="project" value="UniProtKB-EC"/>
</dbReference>
<keyword evidence="3" id="KW-0520">NAD</keyword>
<reference evidence="4" key="1">
    <citation type="journal article" date="2023" name="Int. J. Syst. Evol. Microbiol.">
        <title>&lt;i&gt;Holtiella tumoricola&lt;/i&gt; gen. nov. sp. nov., isolated from a human clinical sample.</title>
        <authorList>
            <person name="Allen-Vercoe E."/>
            <person name="Daigneault M.C."/>
            <person name="Vancuren S.J."/>
            <person name="Cochrane K."/>
            <person name="O'Neal L.L."/>
            <person name="Sankaranarayanan K."/>
            <person name="Lawson P.A."/>
        </authorList>
    </citation>
    <scope>NUCLEOTIDE SEQUENCE</scope>
    <source>
        <strain evidence="4">CC70A</strain>
    </source>
</reference>
<evidence type="ECO:0000256" key="2">
    <source>
        <dbReference type="ARBA" id="ARBA00023002"/>
    </source>
</evidence>
<dbReference type="PANTHER" id="PTHR30004:SF3">
    <property type="entry name" value="4-HYDROXYTHREONINE-4-PHOSPHATE DEHYDROGENASE 2-RELATED"/>
    <property type="match status" value="1"/>
</dbReference>
<dbReference type="PANTHER" id="PTHR30004">
    <property type="entry name" value="4-HYDROXYTHREONINE-4-PHOSPHATE DEHYDROGENASE"/>
    <property type="match status" value="1"/>
</dbReference>
<dbReference type="Pfam" id="PF04166">
    <property type="entry name" value="PdxA"/>
    <property type="match status" value="1"/>
</dbReference>
<organism evidence="4 5">
    <name type="scientific">Holtiella tumoricola</name>
    <dbReference type="NCBI Taxonomy" id="3018743"/>
    <lineage>
        <taxon>Bacteria</taxon>
        <taxon>Bacillati</taxon>
        <taxon>Bacillota</taxon>
        <taxon>Clostridia</taxon>
        <taxon>Lachnospirales</taxon>
        <taxon>Cellulosilyticaceae</taxon>
        <taxon>Holtiella</taxon>
    </lineage>
</organism>
<dbReference type="InterPro" id="IPR005255">
    <property type="entry name" value="PdxA_fam"/>
</dbReference>
<proteinExistence type="predicted"/>
<keyword evidence="1" id="KW-0479">Metal-binding</keyword>
<dbReference type="EC" id="1.1.1.262" evidence="4"/>
<evidence type="ECO:0000256" key="1">
    <source>
        <dbReference type="ARBA" id="ARBA00022723"/>
    </source>
</evidence>
<protein>
    <submittedName>
        <fullName evidence="4">4-hydroxythreonine-4-phosphate dehydrogenase PdxA</fullName>
        <ecNumber evidence="4">1.1.1.262</ecNumber>
    </submittedName>
</protein>
<evidence type="ECO:0000313" key="5">
    <source>
        <dbReference type="Proteomes" id="UP001169242"/>
    </source>
</evidence>
<dbReference type="SUPFAM" id="SSF53659">
    <property type="entry name" value="Isocitrate/Isopropylmalate dehydrogenase-like"/>
    <property type="match status" value="1"/>
</dbReference>
<comment type="caution">
    <text evidence="4">The sequence shown here is derived from an EMBL/GenBank/DDBJ whole genome shotgun (WGS) entry which is preliminary data.</text>
</comment>
<gene>
    <name evidence="4" type="ORF">PBV87_09885</name>
</gene>
<evidence type="ECO:0000256" key="3">
    <source>
        <dbReference type="ARBA" id="ARBA00023027"/>
    </source>
</evidence>
<keyword evidence="5" id="KW-1185">Reference proteome</keyword>
<dbReference type="GO" id="GO:0046872">
    <property type="term" value="F:metal ion binding"/>
    <property type="evidence" value="ECO:0007669"/>
    <property type="project" value="UniProtKB-KW"/>
</dbReference>